<reference evidence="3 4" key="1">
    <citation type="journal article" date="2019" name="Nat. Ecol. Evol.">
        <title>Megaphylogeny resolves global patterns of mushroom evolution.</title>
        <authorList>
            <person name="Varga T."/>
            <person name="Krizsan K."/>
            <person name="Foldi C."/>
            <person name="Dima B."/>
            <person name="Sanchez-Garcia M."/>
            <person name="Sanchez-Ramirez S."/>
            <person name="Szollosi G.J."/>
            <person name="Szarkandi J.G."/>
            <person name="Papp V."/>
            <person name="Albert L."/>
            <person name="Andreopoulos W."/>
            <person name="Angelini C."/>
            <person name="Antonin V."/>
            <person name="Barry K.W."/>
            <person name="Bougher N.L."/>
            <person name="Buchanan P."/>
            <person name="Buyck B."/>
            <person name="Bense V."/>
            <person name="Catcheside P."/>
            <person name="Chovatia M."/>
            <person name="Cooper J."/>
            <person name="Damon W."/>
            <person name="Desjardin D."/>
            <person name="Finy P."/>
            <person name="Geml J."/>
            <person name="Haridas S."/>
            <person name="Hughes K."/>
            <person name="Justo A."/>
            <person name="Karasinski D."/>
            <person name="Kautmanova I."/>
            <person name="Kiss B."/>
            <person name="Kocsube S."/>
            <person name="Kotiranta H."/>
            <person name="LaButti K.M."/>
            <person name="Lechner B.E."/>
            <person name="Liimatainen K."/>
            <person name="Lipzen A."/>
            <person name="Lukacs Z."/>
            <person name="Mihaltcheva S."/>
            <person name="Morgado L.N."/>
            <person name="Niskanen T."/>
            <person name="Noordeloos M.E."/>
            <person name="Ohm R.A."/>
            <person name="Ortiz-Santana B."/>
            <person name="Ovrebo C."/>
            <person name="Racz N."/>
            <person name="Riley R."/>
            <person name="Savchenko A."/>
            <person name="Shiryaev A."/>
            <person name="Soop K."/>
            <person name="Spirin V."/>
            <person name="Szebenyi C."/>
            <person name="Tomsovsky M."/>
            <person name="Tulloss R.E."/>
            <person name="Uehling J."/>
            <person name="Grigoriev I.V."/>
            <person name="Vagvolgyi C."/>
            <person name="Papp T."/>
            <person name="Martin F.M."/>
            <person name="Miettinen O."/>
            <person name="Hibbett D.S."/>
            <person name="Nagy L.G."/>
        </authorList>
    </citation>
    <scope>NUCLEOTIDE SEQUENCE [LARGE SCALE GENOMIC DNA]</scope>
    <source>
        <strain evidence="3 4">CBS 166.37</strain>
    </source>
</reference>
<feature type="chain" id="PRO_5022855489" evidence="2">
    <location>
        <begin position="21"/>
        <end position="312"/>
    </location>
</feature>
<evidence type="ECO:0000256" key="2">
    <source>
        <dbReference type="SAM" id="SignalP"/>
    </source>
</evidence>
<dbReference type="AlphaFoldDB" id="A0A5C3M6V1"/>
<dbReference type="Proteomes" id="UP000308652">
    <property type="component" value="Unassembled WGS sequence"/>
</dbReference>
<keyword evidence="4" id="KW-1185">Reference proteome</keyword>
<feature type="compositionally biased region" description="Low complexity" evidence="1">
    <location>
        <begin position="86"/>
        <end position="97"/>
    </location>
</feature>
<name>A0A5C3M6V1_9AGAR</name>
<protein>
    <submittedName>
        <fullName evidence="3">Uncharacterized protein</fullName>
    </submittedName>
</protein>
<dbReference type="STRING" id="68775.A0A5C3M6V1"/>
<gene>
    <name evidence="3" type="ORF">BDQ12DRAFT_711544</name>
</gene>
<proteinExistence type="predicted"/>
<dbReference type="OrthoDB" id="4584900at2759"/>
<feature type="region of interest" description="Disordered" evidence="1">
    <location>
        <begin position="78"/>
        <end position="97"/>
    </location>
</feature>
<evidence type="ECO:0000313" key="3">
    <source>
        <dbReference type="EMBL" id="TFK40116.1"/>
    </source>
</evidence>
<keyword evidence="2" id="KW-0732">Signal</keyword>
<accession>A0A5C3M6V1</accession>
<organism evidence="3 4">
    <name type="scientific">Crucibulum laeve</name>
    <dbReference type="NCBI Taxonomy" id="68775"/>
    <lineage>
        <taxon>Eukaryota</taxon>
        <taxon>Fungi</taxon>
        <taxon>Dikarya</taxon>
        <taxon>Basidiomycota</taxon>
        <taxon>Agaricomycotina</taxon>
        <taxon>Agaricomycetes</taxon>
        <taxon>Agaricomycetidae</taxon>
        <taxon>Agaricales</taxon>
        <taxon>Agaricineae</taxon>
        <taxon>Nidulariaceae</taxon>
        <taxon>Crucibulum</taxon>
    </lineage>
</organism>
<sequence length="312" mass="32937">MLFTFLSFLALSAAAAGASATPTRTVALSSSHTLDLNPPADVVQQHLHLRVPVMPQVDHRDLTNAERIRAGLPLRKPARRRTVQGAHASASASPRPSSYAQSTVAVAAEPSATADVLTAKSKFRLTTRSTRGYLQMIDAETDAPIGFVHNNFNAYGEYGAMAGSDDRLVVSLNLDEATWIASSIMTVNGPDTNYPLLGAITGSSSTSMDLAAGSYNYAHVGGTQSIARNSAPSDGGNSFSAATGISETIESAIWTVDTSMGILTAHWTNSDLSKPTVYIGRAQESLILTGDTSAFENAFGPTQWITLVFLPM</sequence>
<dbReference type="EMBL" id="ML213597">
    <property type="protein sequence ID" value="TFK40116.1"/>
    <property type="molecule type" value="Genomic_DNA"/>
</dbReference>
<feature type="signal peptide" evidence="2">
    <location>
        <begin position="1"/>
        <end position="20"/>
    </location>
</feature>
<evidence type="ECO:0000313" key="4">
    <source>
        <dbReference type="Proteomes" id="UP000308652"/>
    </source>
</evidence>
<evidence type="ECO:0000256" key="1">
    <source>
        <dbReference type="SAM" id="MobiDB-lite"/>
    </source>
</evidence>